<keyword evidence="5" id="KW-1185">Reference proteome</keyword>
<evidence type="ECO:0000259" key="3">
    <source>
        <dbReference type="SMART" id="SM00477"/>
    </source>
</evidence>
<dbReference type="SUPFAM" id="SSF54060">
    <property type="entry name" value="His-Me finger endonucleases"/>
    <property type="match status" value="1"/>
</dbReference>
<dbReference type="InParanoid" id="A0A6P7I9Y6"/>
<dbReference type="RefSeq" id="XP_028261501.1">
    <property type="nucleotide sequence ID" value="XM_028405700.1"/>
</dbReference>
<feature type="signal peptide" evidence="2">
    <location>
        <begin position="1"/>
        <end position="27"/>
    </location>
</feature>
<dbReference type="GeneID" id="114435756"/>
<evidence type="ECO:0000313" key="6">
    <source>
        <dbReference type="RefSeq" id="XP_028261501.1"/>
    </source>
</evidence>
<dbReference type="InterPro" id="IPR044925">
    <property type="entry name" value="His-Me_finger_sf"/>
</dbReference>
<dbReference type="InterPro" id="IPR044929">
    <property type="entry name" value="DNA/RNA_non-sp_Endonuclease_sf"/>
</dbReference>
<evidence type="ECO:0000313" key="5">
    <source>
        <dbReference type="Proteomes" id="UP000515145"/>
    </source>
</evidence>
<dbReference type="SMART" id="SM00892">
    <property type="entry name" value="Endonuclease_NS"/>
    <property type="match status" value="1"/>
</dbReference>
<dbReference type="InterPro" id="IPR020821">
    <property type="entry name" value="ENPP1-3/EXOG-like_nuc-like"/>
</dbReference>
<dbReference type="GO" id="GO:0003676">
    <property type="term" value="F:nucleic acid binding"/>
    <property type="evidence" value="ECO:0007669"/>
    <property type="project" value="InterPro"/>
</dbReference>
<dbReference type="InterPro" id="IPR001604">
    <property type="entry name" value="Endo_G_ENPP1-like_dom"/>
</dbReference>
<sequence length="374" mass="40978">MALVKVQGLLLLLLTAVLLLSISPTGSEVVDSVKDCPEFFLQQTPPNIPGVLENGNIQDQNRYKVICQTLSDQRTFVTVYDTENKIPVFSASRYTISVGKRPKNPRWLIEPQLEDTRANKNMTKAGSKTYNHQAGDIDYKSQSHFDRGHLLPSSYGLDQKATFTLTNVVPQIKSFNQGSWNNMEQCVKCVMDKFCYNNNNNTEAFVVIGAEPGNTLLNNKVNIPSKMWTAFCCYSNSKQRWLAGAHWDENEDKRNTYLQTKTLVELSTDLGKQFDLFHGTRCPLHTTVTEFYSQLNNSCHCPPPISTTSVPSTSTSNPPTNTFTPASTTSSSLSTASVPVSTTSGPSSTTPAPLSTASVPVSTTSGPSSTTPAP</sequence>
<gene>
    <name evidence="6" type="primary">LOC114435756</name>
</gene>
<dbReference type="PANTHER" id="PTHR21472:SF15">
    <property type="entry name" value="ENDONUCLEASE DOMAIN-CONTAINING 1 PROTEIN-RELATED"/>
    <property type="match status" value="1"/>
</dbReference>
<dbReference type="OrthoDB" id="69221at2759"/>
<dbReference type="InterPro" id="IPR039015">
    <property type="entry name" value="ENDOD1"/>
</dbReference>
<protein>
    <submittedName>
        <fullName evidence="6">Uncharacterized protein LOC114435756</fullName>
    </submittedName>
</protein>
<keyword evidence="2" id="KW-0732">Signal</keyword>
<name>A0A6P7I9Y6_9TELE</name>
<feature type="region of interest" description="Disordered" evidence="1">
    <location>
        <begin position="306"/>
        <end position="374"/>
    </location>
</feature>
<dbReference type="SMART" id="SM00477">
    <property type="entry name" value="NUC"/>
    <property type="match status" value="1"/>
</dbReference>
<dbReference type="PANTHER" id="PTHR21472">
    <property type="entry name" value="ENDONUCLEASE DOMAIN-CONTAINING 1 PROTEIN ENDOD1"/>
    <property type="match status" value="1"/>
</dbReference>
<dbReference type="Proteomes" id="UP000515145">
    <property type="component" value="Chromosome 5"/>
</dbReference>
<evidence type="ECO:0000256" key="1">
    <source>
        <dbReference type="SAM" id="MobiDB-lite"/>
    </source>
</evidence>
<proteinExistence type="predicted"/>
<dbReference type="GO" id="GO:0046872">
    <property type="term" value="F:metal ion binding"/>
    <property type="evidence" value="ECO:0007669"/>
    <property type="project" value="InterPro"/>
</dbReference>
<evidence type="ECO:0000259" key="4">
    <source>
        <dbReference type="SMART" id="SM00892"/>
    </source>
</evidence>
<dbReference type="AlphaFoldDB" id="A0A6P7I9Y6"/>
<evidence type="ECO:0000256" key="2">
    <source>
        <dbReference type="SAM" id="SignalP"/>
    </source>
</evidence>
<accession>A0A6P7I9Y6</accession>
<dbReference type="Pfam" id="PF01223">
    <property type="entry name" value="Endonuclease_NS"/>
    <property type="match status" value="1"/>
</dbReference>
<organism evidence="5 6">
    <name type="scientific">Parambassis ranga</name>
    <name type="common">Indian glassy fish</name>
    <dbReference type="NCBI Taxonomy" id="210632"/>
    <lineage>
        <taxon>Eukaryota</taxon>
        <taxon>Metazoa</taxon>
        <taxon>Chordata</taxon>
        <taxon>Craniata</taxon>
        <taxon>Vertebrata</taxon>
        <taxon>Euteleostomi</taxon>
        <taxon>Actinopterygii</taxon>
        <taxon>Neopterygii</taxon>
        <taxon>Teleostei</taxon>
        <taxon>Neoteleostei</taxon>
        <taxon>Acanthomorphata</taxon>
        <taxon>Ovalentaria</taxon>
        <taxon>Ambassidae</taxon>
        <taxon>Parambassis</taxon>
    </lineage>
</organism>
<feature type="chain" id="PRO_5028417204" evidence="2">
    <location>
        <begin position="28"/>
        <end position="374"/>
    </location>
</feature>
<dbReference type="GO" id="GO:0016787">
    <property type="term" value="F:hydrolase activity"/>
    <property type="evidence" value="ECO:0007669"/>
    <property type="project" value="InterPro"/>
</dbReference>
<dbReference type="Gene3D" id="3.40.570.10">
    <property type="entry name" value="Extracellular Endonuclease, subunit A"/>
    <property type="match status" value="1"/>
</dbReference>
<reference evidence="6" key="1">
    <citation type="submission" date="2025-08" db="UniProtKB">
        <authorList>
            <consortium name="RefSeq"/>
        </authorList>
    </citation>
    <scope>IDENTIFICATION</scope>
</reference>
<feature type="domain" description="DNA/RNA non-specific endonuclease/pyrophosphatase/phosphodiesterase" evidence="4">
    <location>
        <begin position="72"/>
        <end position="281"/>
    </location>
</feature>
<feature type="domain" description="ENPP1-3/EXOG-like endonuclease/phosphodiesterase" evidence="3">
    <location>
        <begin position="73"/>
        <end position="283"/>
    </location>
</feature>